<name>A0ABQ2VKS7_9ACTN</name>
<organism evidence="2 3">
    <name type="scientific">Streptomyces albospinus</name>
    <dbReference type="NCBI Taxonomy" id="285515"/>
    <lineage>
        <taxon>Bacteria</taxon>
        <taxon>Bacillati</taxon>
        <taxon>Actinomycetota</taxon>
        <taxon>Actinomycetes</taxon>
        <taxon>Kitasatosporales</taxon>
        <taxon>Streptomycetaceae</taxon>
        <taxon>Streptomyces</taxon>
    </lineage>
</organism>
<evidence type="ECO:0000313" key="2">
    <source>
        <dbReference type="EMBL" id="GGU93948.1"/>
    </source>
</evidence>
<proteinExistence type="predicted"/>
<accession>A0ABQ2VKS7</accession>
<evidence type="ECO:0000256" key="1">
    <source>
        <dbReference type="SAM" id="MobiDB-lite"/>
    </source>
</evidence>
<comment type="caution">
    <text evidence="2">The sequence shown here is derived from an EMBL/GenBank/DDBJ whole genome shotgun (WGS) entry which is preliminary data.</text>
</comment>
<reference evidence="3" key="1">
    <citation type="journal article" date="2019" name="Int. J. Syst. Evol. Microbiol.">
        <title>The Global Catalogue of Microorganisms (GCM) 10K type strain sequencing project: providing services to taxonomists for standard genome sequencing and annotation.</title>
        <authorList>
            <consortium name="The Broad Institute Genomics Platform"/>
            <consortium name="The Broad Institute Genome Sequencing Center for Infectious Disease"/>
            <person name="Wu L."/>
            <person name="Ma J."/>
        </authorList>
    </citation>
    <scope>NUCLEOTIDE SEQUENCE [LARGE SCALE GENOMIC DNA]</scope>
    <source>
        <strain evidence="3">JCM 3399</strain>
    </source>
</reference>
<protein>
    <submittedName>
        <fullName evidence="2">Uncharacterized protein</fullName>
    </submittedName>
</protein>
<keyword evidence="3" id="KW-1185">Reference proteome</keyword>
<feature type="compositionally biased region" description="Polar residues" evidence="1">
    <location>
        <begin position="1"/>
        <end position="12"/>
    </location>
</feature>
<dbReference type="EMBL" id="BMRP01000044">
    <property type="protein sequence ID" value="GGU93948.1"/>
    <property type="molecule type" value="Genomic_DNA"/>
</dbReference>
<evidence type="ECO:0000313" key="3">
    <source>
        <dbReference type="Proteomes" id="UP000654471"/>
    </source>
</evidence>
<feature type="region of interest" description="Disordered" evidence="1">
    <location>
        <begin position="1"/>
        <end position="25"/>
    </location>
</feature>
<dbReference type="Proteomes" id="UP000654471">
    <property type="component" value="Unassembled WGS sequence"/>
</dbReference>
<gene>
    <name evidence="2" type="ORF">GCM10010211_71190</name>
</gene>
<sequence length="91" mass="9222">MLGGSPSSNTISEPPGSAATERRVANTFSRVRYGTTPSQLKKGGRCGSNLAACKSSVRVRGAKSTGRNVSDGGGSIPAAAGISRFHAWVDG</sequence>